<evidence type="ECO:0000313" key="6">
    <source>
        <dbReference type="EMBL" id="UXY16588.1"/>
    </source>
</evidence>
<dbReference type="RefSeq" id="WP_263125966.1">
    <property type="nucleotide sequence ID" value="NZ_CP106753.1"/>
</dbReference>
<keyword evidence="2 5" id="KW-0132">Cell division</keyword>
<dbReference type="InterPro" id="IPR009777">
    <property type="entry name" value="ZapD"/>
</dbReference>
<dbReference type="Pfam" id="PF07072">
    <property type="entry name" value="ZapD"/>
    <property type="match status" value="1"/>
</dbReference>
<accession>A0ABY6DXM7</accession>
<keyword evidence="7" id="KW-1185">Reference proteome</keyword>
<proteinExistence type="inferred from homology"/>
<dbReference type="Gene3D" id="2.60.440.10">
    <property type="entry name" value="YacF-like domains"/>
    <property type="match status" value="1"/>
</dbReference>
<gene>
    <name evidence="5 6" type="primary">zapD</name>
    <name evidence="6" type="ORF">N8I74_06095</name>
</gene>
<dbReference type="NCBIfam" id="NF003656">
    <property type="entry name" value="PRK05287.1-4"/>
    <property type="match status" value="1"/>
</dbReference>
<dbReference type="Proteomes" id="UP001061302">
    <property type="component" value="Chromosome"/>
</dbReference>
<reference evidence="6" key="1">
    <citation type="submission" date="2022-10" db="EMBL/GenBank/DDBJ databases">
        <title>Chitiniphilus purpureus sp. nov., a novel chitin-degrading bacterium isolated from crawfish pond sediment.</title>
        <authorList>
            <person name="Li K."/>
        </authorList>
    </citation>
    <scope>NUCLEOTIDE SEQUENCE</scope>
    <source>
        <strain evidence="6">CD1</strain>
    </source>
</reference>
<dbReference type="PANTHER" id="PTHR39455">
    <property type="entry name" value="CELL DIVISION PROTEIN ZAPD"/>
    <property type="match status" value="1"/>
</dbReference>
<keyword evidence="3 5" id="KW-0717">Septation</keyword>
<comment type="function">
    <text evidence="5">Cell division factor that enhances FtsZ-ring assembly. Directly interacts with FtsZ and promotes bundling of FtsZ protofilaments, with a reduction in FtsZ GTPase activity.</text>
</comment>
<dbReference type="SUPFAM" id="SSF160950">
    <property type="entry name" value="YacF-like"/>
    <property type="match status" value="1"/>
</dbReference>
<dbReference type="EMBL" id="CP106753">
    <property type="protein sequence ID" value="UXY16588.1"/>
    <property type="molecule type" value="Genomic_DNA"/>
</dbReference>
<keyword evidence="4 5" id="KW-0131">Cell cycle</keyword>
<dbReference type="InterPro" id="IPR027462">
    <property type="entry name" value="ZapD_C"/>
</dbReference>
<dbReference type="PANTHER" id="PTHR39455:SF1">
    <property type="entry name" value="CELL DIVISION PROTEIN ZAPD"/>
    <property type="match status" value="1"/>
</dbReference>
<dbReference type="GO" id="GO:0051301">
    <property type="term" value="P:cell division"/>
    <property type="evidence" value="ECO:0007669"/>
    <property type="project" value="UniProtKB-KW"/>
</dbReference>
<comment type="subcellular location">
    <subcellularLocation>
        <location evidence="5">Cytoplasm</location>
    </subcellularLocation>
    <text evidence="5">Localizes to mid-cell in an FtsZ-dependent manner.</text>
</comment>
<organism evidence="6 7">
    <name type="scientific">Chitiniphilus purpureus</name>
    <dbReference type="NCBI Taxonomy" id="2981137"/>
    <lineage>
        <taxon>Bacteria</taxon>
        <taxon>Pseudomonadati</taxon>
        <taxon>Pseudomonadota</taxon>
        <taxon>Betaproteobacteria</taxon>
        <taxon>Neisseriales</taxon>
        <taxon>Chitinibacteraceae</taxon>
        <taxon>Chitiniphilus</taxon>
    </lineage>
</organism>
<evidence type="ECO:0000256" key="4">
    <source>
        <dbReference type="ARBA" id="ARBA00023306"/>
    </source>
</evidence>
<name>A0ABY6DXM7_9NEIS</name>
<evidence type="ECO:0000256" key="3">
    <source>
        <dbReference type="ARBA" id="ARBA00023210"/>
    </source>
</evidence>
<sequence length="290" mass="33273">MAFVLSGLVKEHQIKLTLWVFKAAHMLQNWSSFCIQPAVISYEFPINERIRTLLRLEHLYDRTALFAGREQAVDHHAALLGIFEIMEVASRADLKSDLLQELERQRQTLASLRNNPHILETALEGVLADIEVAHGRMLDMTGKFGQHLRENEWLMTIKQRLSIPGGACEFDLPSYHYWQQLPAVRRQGDIDRWFHPLTPIKQGIDIVLRLLRDSARVSHYTARQGTFQQMSGGKTIQMLRVTLPLDLPVVPELSANRYAINVRFVHPSTSGERPRVVDSDIEFNLGYCNL</sequence>
<evidence type="ECO:0000256" key="2">
    <source>
        <dbReference type="ARBA" id="ARBA00022618"/>
    </source>
</evidence>
<evidence type="ECO:0000256" key="1">
    <source>
        <dbReference type="ARBA" id="ARBA00022490"/>
    </source>
</evidence>
<dbReference type="InterPro" id="IPR036268">
    <property type="entry name" value="ZapD_sf"/>
</dbReference>
<protein>
    <recommendedName>
        <fullName evidence="5">Cell division protein ZapD</fullName>
    </recommendedName>
    <alternativeName>
        <fullName evidence="5">Z ring-associated protein D</fullName>
    </alternativeName>
</protein>
<evidence type="ECO:0000256" key="5">
    <source>
        <dbReference type="HAMAP-Rule" id="MF_01092"/>
    </source>
</evidence>
<dbReference type="Gene3D" id="1.10.3900.10">
    <property type="entry name" value="YacF-like"/>
    <property type="match status" value="1"/>
</dbReference>
<evidence type="ECO:0000313" key="7">
    <source>
        <dbReference type="Proteomes" id="UP001061302"/>
    </source>
</evidence>
<dbReference type="HAMAP" id="MF_01092">
    <property type="entry name" value="ZapD"/>
    <property type="match status" value="1"/>
</dbReference>
<keyword evidence="1 5" id="KW-0963">Cytoplasm</keyword>
<comment type="subunit">
    <text evidence="5">Interacts with FtsZ.</text>
</comment>
<comment type="similarity">
    <text evidence="5">Belongs to the ZapD family.</text>
</comment>